<reference evidence="8 9" key="1">
    <citation type="submission" date="2023-08" db="EMBL/GenBank/DDBJ databases">
        <title>Black Yeasts Isolated from many extreme environments.</title>
        <authorList>
            <person name="Coleine C."/>
            <person name="Stajich J.E."/>
            <person name="Selbmann L."/>
        </authorList>
    </citation>
    <scope>NUCLEOTIDE SEQUENCE [LARGE SCALE GENOMIC DNA]</scope>
    <source>
        <strain evidence="8 9">CCFEE 5935</strain>
    </source>
</reference>
<dbReference type="Pfam" id="PF01120">
    <property type="entry name" value="Alpha_L_fucos"/>
    <property type="match status" value="1"/>
</dbReference>
<evidence type="ECO:0000256" key="3">
    <source>
        <dbReference type="ARBA" id="ARBA00012662"/>
    </source>
</evidence>
<feature type="domain" description="Glycoside hydrolase family 29 N-terminal" evidence="7">
    <location>
        <begin position="352"/>
        <end position="703"/>
    </location>
</feature>
<keyword evidence="9" id="KW-1185">Reference proteome</keyword>
<evidence type="ECO:0000256" key="5">
    <source>
        <dbReference type="ARBA" id="ARBA00022801"/>
    </source>
</evidence>
<dbReference type="SUPFAM" id="SSF51445">
    <property type="entry name" value="(Trans)glycosidases"/>
    <property type="match status" value="1"/>
</dbReference>
<evidence type="ECO:0000313" key="8">
    <source>
        <dbReference type="EMBL" id="KAK5174773.1"/>
    </source>
</evidence>
<dbReference type="GO" id="GO:0004560">
    <property type="term" value="F:alpha-L-fucosidase activity"/>
    <property type="evidence" value="ECO:0007669"/>
    <property type="project" value="UniProtKB-EC"/>
</dbReference>
<protein>
    <recommendedName>
        <fullName evidence="3">alpha-L-fucosidase</fullName>
        <ecNumber evidence="3">3.2.1.51</ecNumber>
    </recommendedName>
</protein>
<sequence length="850" mass="92827">MTAKTQVQVFESSFLNLPSLARLLPVVLGQGGLVINPKNADDGSSAIKSVPMDLSGLVNNRAFAMTPGDANIDGTHSGYPAKYLPPANFTYSGVNYNFPQYKESGDDNVLAQGQTLKPPRGRYFSVHMLAAAESAIATGFINATYSDGSVTSGPVLVDPYWDWPYPYGGDLVFPYYMTNESIDYNRSMVFQTINWLDSTKELTSIQLPNVTVGAANGPGGAAEETRLHIFAVSMVPATASGIALDVQYARTTKSWMEGTNKTQIVQVNVNNVGDQWVLANTSVKVSVSASGLRTVVPGIINRLRPGDQAMVQVGVENTEGTAEGTTGQATVQILGNGVQTSHTFDATFGIPQYEPNFESIYSHEPPPWYNTGKFGIFIHWGVYSVPGWGNVGDNETYAEWYWWAMNSGPDYTGNIYQYNLDTYGPNHVYDDFIQNFTASMFNPREWVDLFADAGAQYFVQVSKHHDGYAIFDLPSNVTERTSVAQYPHRNLLQEIFDAAEQYQPHLHKATYFSLPEWFSPAYARYGFGDWPGGNATNPYTNETLPYTGFVPVDDYVTDVIMLEMQTLADMGTEIMWCDIGGPNMTAEFAASYFNNAAQQGKQVLLNNRCGLPGDFDTPEYARYDAVQPRKWESNLGLDPFSYGYNRATPTSAYLTPRGIVTSLMDIISKNGNFLLDVGPTANGTIIDIEQKNLRAAGKWINSHAQAIFNTTYWFVTPEEGEAVRFSQNPNAFYITTLYPPNGTLVLDSPVPYVEGDEVTVVGGEMAGTVVPTRLLGNGSLEITVSEEVVAADEYSWVFKIPFGGVTSTSSGGPSPSSSVAPSTSAAAVVAASSSWGWRIGSLAVIIWLMV</sequence>
<evidence type="ECO:0000256" key="4">
    <source>
        <dbReference type="ARBA" id="ARBA00022729"/>
    </source>
</evidence>
<dbReference type="GO" id="GO:0006004">
    <property type="term" value="P:fucose metabolic process"/>
    <property type="evidence" value="ECO:0007669"/>
    <property type="project" value="InterPro"/>
</dbReference>
<evidence type="ECO:0000256" key="6">
    <source>
        <dbReference type="ARBA" id="ARBA00023295"/>
    </source>
</evidence>
<evidence type="ECO:0000313" key="9">
    <source>
        <dbReference type="Proteomes" id="UP001337655"/>
    </source>
</evidence>
<dbReference type="PANTHER" id="PTHR10030">
    <property type="entry name" value="ALPHA-L-FUCOSIDASE"/>
    <property type="match status" value="1"/>
</dbReference>
<keyword evidence="4" id="KW-0732">Signal</keyword>
<dbReference type="InterPro" id="IPR000933">
    <property type="entry name" value="Glyco_hydro_29"/>
</dbReference>
<proteinExistence type="inferred from homology"/>
<dbReference type="RefSeq" id="XP_064663442.1">
    <property type="nucleotide sequence ID" value="XM_064799115.1"/>
</dbReference>
<evidence type="ECO:0000259" key="7">
    <source>
        <dbReference type="Pfam" id="PF01120"/>
    </source>
</evidence>
<dbReference type="GO" id="GO:0016139">
    <property type="term" value="P:glycoside catabolic process"/>
    <property type="evidence" value="ECO:0007669"/>
    <property type="project" value="TreeGrafter"/>
</dbReference>
<dbReference type="EC" id="3.2.1.51" evidence="3"/>
<dbReference type="GeneID" id="89923203"/>
<gene>
    <name evidence="8" type="ORF">LTR77_001856</name>
</gene>
<dbReference type="SMART" id="SM00812">
    <property type="entry name" value="Alpha_L_fucos"/>
    <property type="match status" value="1"/>
</dbReference>
<evidence type="ECO:0000256" key="1">
    <source>
        <dbReference type="ARBA" id="ARBA00004071"/>
    </source>
</evidence>
<name>A0AAV9PP17_9PEZI</name>
<dbReference type="PRINTS" id="PR00741">
    <property type="entry name" value="GLHYDRLASE29"/>
</dbReference>
<comment type="function">
    <text evidence="1">Alpha-L-fucosidase is responsible for hydrolyzing the alpha-1,6-linked fucose joined to the reducing-end N-acetylglucosamine of the carbohydrate moieties of glycoproteins.</text>
</comment>
<organism evidence="8 9">
    <name type="scientific">Saxophila tyrrhenica</name>
    <dbReference type="NCBI Taxonomy" id="1690608"/>
    <lineage>
        <taxon>Eukaryota</taxon>
        <taxon>Fungi</taxon>
        <taxon>Dikarya</taxon>
        <taxon>Ascomycota</taxon>
        <taxon>Pezizomycotina</taxon>
        <taxon>Dothideomycetes</taxon>
        <taxon>Dothideomycetidae</taxon>
        <taxon>Mycosphaerellales</taxon>
        <taxon>Extremaceae</taxon>
        <taxon>Saxophila</taxon>
    </lineage>
</organism>
<comment type="similarity">
    <text evidence="2">Belongs to the glycosyl hydrolase 29 family.</text>
</comment>
<dbReference type="InterPro" id="IPR016286">
    <property type="entry name" value="FUC_metazoa-typ"/>
</dbReference>
<comment type="caution">
    <text evidence="8">The sequence shown here is derived from an EMBL/GenBank/DDBJ whole genome shotgun (WGS) entry which is preliminary data.</text>
</comment>
<evidence type="ECO:0000256" key="2">
    <source>
        <dbReference type="ARBA" id="ARBA00007951"/>
    </source>
</evidence>
<dbReference type="PANTHER" id="PTHR10030:SF37">
    <property type="entry name" value="ALPHA-L-FUCOSIDASE-RELATED"/>
    <property type="match status" value="1"/>
</dbReference>
<accession>A0AAV9PP17</accession>
<dbReference type="Gene3D" id="3.20.20.80">
    <property type="entry name" value="Glycosidases"/>
    <property type="match status" value="1"/>
</dbReference>
<keyword evidence="5" id="KW-0378">Hydrolase</keyword>
<dbReference type="AlphaFoldDB" id="A0AAV9PP17"/>
<dbReference type="Proteomes" id="UP001337655">
    <property type="component" value="Unassembled WGS sequence"/>
</dbReference>
<dbReference type="EMBL" id="JAVRRT010000002">
    <property type="protein sequence ID" value="KAK5174773.1"/>
    <property type="molecule type" value="Genomic_DNA"/>
</dbReference>
<keyword evidence="6" id="KW-0326">Glycosidase</keyword>
<dbReference type="InterPro" id="IPR057739">
    <property type="entry name" value="Glyco_hydro_29_N"/>
</dbReference>
<dbReference type="InterPro" id="IPR017853">
    <property type="entry name" value="GH"/>
</dbReference>